<feature type="domain" description="RNA polymerase sigma factor 70 region 4 type 2" evidence="1">
    <location>
        <begin position="146"/>
        <end position="193"/>
    </location>
</feature>
<evidence type="ECO:0000313" key="3">
    <source>
        <dbReference type="Proteomes" id="UP001519288"/>
    </source>
</evidence>
<dbReference type="Gene3D" id="1.10.10.10">
    <property type="entry name" value="Winged helix-like DNA-binding domain superfamily/Winged helix DNA-binding domain"/>
    <property type="match status" value="1"/>
</dbReference>
<reference evidence="2 3" key="1">
    <citation type="submission" date="2021-03" db="EMBL/GenBank/DDBJ databases">
        <title>Genomic Encyclopedia of Type Strains, Phase IV (KMG-IV): sequencing the most valuable type-strain genomes for metagenomic binning, comparative biology and taxonomic classification.</title>
        <authorList>
            <person name="Goeker M."/>
        </authorList>
    </citation>
    <scope>NUCLEOTIDE SEQUENCE [LARGE SCALE GENOMIC DNA]</scope>
    <source>
        <strain evidence="2 3">DSM 26806</strain>
    </source>
</reference>
<keyword evidence="3" id="KW-1185">Reference proteome</keyword>
<dbReference type="EMBL" id="JAGGLD010000002">
    <property type="protein sequence ID" value="MBP2000745.1"/>
    <property type="molecule type" value="Genomic_DNA"/>
</dbReference>
<dbReference type="SUPFAM" id="SSF88659">
    <property type="entry name" value="Sigma3 and sigma4 domains of RNA polymerase sigma factors"/>
    <property type="match status" value="1"/>
</dbReference>
<organism evidence="2 3">
    <name type="scientific">Paenibacillus shirakamiensis</name>
    <dbReference type="NCBI Taxonomy" id="1265935"/>
    <lineage>
        <taxon>Bacteria</taxon>
        <taxon>Bacillati</taxon>
        <taxon>Bacillota</taxon>
        <taxon>Bacilli</taxon>
        <taxon>Bacillales</taxon>
        <taxon>Paenibacillaceae</taxon>
        <taxon>Paenibacillus</taxon>
    </lineage>
</organism>
<comment type="caution">
    <text evidence="2">The sequence shown here is derived from an EMBL/GenBank/DDBJ whole genome shotgun (WGS) entry which is preliminary data.</text>
</comment>
<dbReference type="InterPro" id="IPR013249">
    <property type="entry name" value="RNA_pol_sigma70_r4_t2"/>
</dbReference>
<proteinExistence type="predicted"/>
<dbReference type="Pfam" id="PF08281">
    <property type="entry name" value="Sigma70_r4_2"/>
    <property type="match status" value="1"/>
</dbReference>
<evidence type="ECO:0000313" key="2">
    <source>
        <dbReference type="EMBL" id="MBP2000745.1"/>
    </source>
</evidence>
<dbReference type="InterPro" id="IPR036388">
    <property type="entry name" value="WH-like_DNA-bd_sf"/>
</dbReference>
<dbReference type="RefSeq" id="WP_209861187.1">
    <property type="nucleotide sequence ID" value="NZ_JAGGLD010000002.1"/>
</dbReference>
<name>A0ABS4JG94_9BACL</name>
<sequence length="206" mass="23926">MENRTLTREETTMFLQYVSQHEIAFRNPIIQSFFSHVTHVIWLVRAMHGHLPSQARIEHSFRQHVLQLRLVSYLASVIHYSTVSFIRSTQKVIDRNPLIMDHSSSDEDSRNSADALLFQYLPSSDMYFMDHSAFADHIEDEQLYGSFRSLTAKQRQIVLMSYVQCYRDTEIAQTMHVSPQAVFKSRQKALDKLRSSILSKGVKQSG</sequence>
<dbReference type="InterPro" id="IPR013324">
    <property type="entry name" value="RNA_pol_sigma_r3/r4-like"/>
</dbReference>
<protein>
    <submittedName>
        <fullName evidence="2">RNA polymerase sigma factor (Sigma-70 family)</fullName>
    </submittedName>
</protein>
<evidence type="ECO:0000259" key="1">
    <source>
        <dbReference type="Pfam" id="PF08281"/>
    </source>
</evidence>
<accession>A0ABS4JG94</accession>
<dbReference type="Proteomes" id="UP001519288">
    <property type="component" value="Unassembled WGS sequence"/>
</dbReference>
<gene>
    <name evidence="2" type="ORF">J2Z69_001776</name>
</gene>